<evidence type="ECO:0000256" key="2">
    <source>
        <dbReference type="SAM" id="SignalP"/>
    </source>
</evidence>
<evidence type="ECO:0000259" key="3">
    <source>
        <dbReference type="PROSITE" id="PS51910"/>
    </source>
</evidence>
<proteinExistence type="predicted"/>
<feature type="signal peptide" evidence="2">
    <location>
        <begin position="1"/>
        <end position="19"/>
    </location>
</feature>
<dbReference type="KEGG" id="abp:AGABI1DRAFT71008"/>
<sequence>MWPLPAAVLILASIPAAHPHKHHRHRRQQQGASPSLISSAWFAGWHATDFPLTNVSWEKYTHMNYAFAVTTPKPDLISLAPPDQELLPKFVSAAHKNGVKAGLSIGGWTGSQFFSPSVGSSKNRTAFVQAVTDLVEQYSLDAIDFDWEFPALPGIGCNVFNANDTSNFLSFLKELRSSPIGRHLILTAAVYTKPFADNTGQPSNDLAGFSQVLDHITIMNYDTKSTPTTGAGPNAPLEDSCAPSASQSGSARSALNSWTAAGIPAHQILLGVPSYGHSFVIPSSVALSGQDNLTLGLYPPYVSNNTQKGDRWDGDAGTDVCGNPVGPGGVYTLWGLIEEGFLNTDGTVRQGIDYRYDNCSQTPFLYDQSKQVFVSYDNAMSFAAKGNFVNVTGMAGFAMWEAGGDDKNMLLDSIISAAHDGDPSRFASPSNAGNSAPITQASGASKLRSHGMLDLIVATAASLLARHSHAVNLDVFFLRP</sequence>
<dbReference type="InterPro" id="IPR017853">
    <property type="entry name" value="GH"/>
</dbReference>
<dbReference type="GO" id="GO:0005576">
    <property type="term" value="C:extracellular region"/>
    <property type="evidence" value="ECO:0007669"/>
    <property type="project" value="TreeGrafter"/>
</dbReference>
<dbReference type="SMART" id="SM00636">
    <property type="entry name" value="Glyco_18"/>
    <property type="match status" value="1"/>
</dbReference>
<dbReference type="STRING" id="597362.K5WYP3"/>
<dbReference type="eggNOG" id="KOG2806">
    <property type="taxonomic scope" value="Eukaryota"/>
</dbReference>
<dbReference type="PANTHER" id="PTHR11177:SF317">
    <property type="entry name" value="CHITINASE 12-RELATED"/>
    <property type="match status" value="1"/>
</dbReference>
<dbReference type="InterPro" id="IPR001223">
    <property type="entry name" value="Glyco_hydro18_cat"/>
</dbReference>
<keyword evidence="2" id="KW-0732">Signal</keyword>
<dbReference type="PROSITE" id="PS51910">
    <property type="entry name" value="GH18_2"/>
    <property type="match status" value="1"/>
</dbReference>
<dbReference type="PANTHER" id="PTHR11177">
    <property type="entry name" value="CHITINASE"/>
    <property type="match status" value="1"/>
</dbReference>
<dbReference type="RefSeq" id="XP_007328118.1">
    <property type="nucleotide sequence ID" value="XM_007328056.1"/>
</dbReference>
<dbReference type="GO" id="GO:0008061">
    <property type="term" value="F:chitin binding"/>
    <property type="evidence" value="ECO:0007669"/>
    <property type="project" value="InterPro"/>
</dbReference>
<dbReference type="GO" id="GO:0005975">
    <property type="term" value="P:carbohydrate metabolic process"/>
    <property type="evidence" value="ECO:0007669"/>
    <property type="project" value="InterPro"/>
</dbReference>
<dbReference type="Gene3D" id="3.20.20.80">
    <property type="entry name" value="Glycosidases"/>
    <property type="match status" value="1"/>
</dbReference>
<dbReference type="OMA" id="VESIEYW"/>
<dbReference type="InterPro" id="IPR050314">
    <property type="entry name" value="Glycosyl_Hydrlase_18"/>
</dbReference>
<dbReference type="InParanoid" id="K5WYP3"/>
<dbReference type="InterPro" id="IPR029070">
    <property type="entry name" value="Chitinase_insertion_sf"/>
</dbReference>
<organism evidence="4 5">
    <name type="scientific">Agaricus bisporus var. burnettii (strain JB137-S8 / ATCC MYA-4627 / FGSC 10392)</name>
    <name type="common">White button mushroom</name>
    <dbReference type="NCBI Taxonomy" id="597362"/>
    <lineage>
        <taxon>Eukaryota</taxon>
        <taxon>Fungi</taxon>
        <taxon>Dikarya</taxon>
        <taxon>Basidiomycota</taxon>
        <taxon>Agaricomycotina</taxon>
        <taxon>Agaricomycetes</taxon>
        <taxon>Agaricomycetidae</taxon>
        <taxon>Agaricales</taxon>
        <taxon>Agaricineae</taxon>
        <taxon>Agaricaceae</taxon>
        <taxon>Agaricus</taxon>
    </lineage>
</organism>
<dbReference type="Gene3D" id="3.10.50.10">
    <property type="match status" value="1"/>
</dbReference>
<reference evidence="5" key="1">
    <citation type="journal article" date="2012" name="Proc. Natl. Acad. Sci. U.S.A.">
        <title>Genome sequence of the button mushroom Agaricus bisporus reveals mechanisms governing adaptation to a humic-rich ecological niche.</title>
        <authorList>
            <person name="Morin E."/>
            <person name="Kohler A."/>
            <person name="Baker A.R."/>
            <person name="Foulongne-Oriol M."/>
            <person name="Lombard V."/>
            <person name="Nagy L.G."/>
            <person name="Ohm R.A."/>
            <person name="Patyshakuliyeva A."/>
            <person name="Brun A."/>
            <person name="Aerts A.L."/>
            <person name="Bailey A.M."/>
            <person name="Billette C."/>
            <person name="Coutinho P.M."/>
            <person name="Deakin G."/>
            <person name="Doddapaneni H."/>
            <person name="Floudas D."/>
            <person name="Grimwood J."/>
            <person name="Hilden K."/>
            <person name="Kuees U."/>
            <person name="LaButti K.M."/>
            <person name="Lapidus A."/>
            <person name="Lindquist E.A."/>
            <person name="Lucas S.M."/>
            <person name="Murat C."/>
            <person name="Riley R.W."/>
            <person name="Salamov A.A."/>
            <person name="Schmutz J."/>
            <person name="Subramanian V."/>
            <person name="Woesten H.A.B."/>
            <person name="Xu J."/>
            <person name="Eastwood D.C."/>
            <person name="Foster G.D."/>
            <person name="Sonnenberg A.S."/>
            <person name="Cullen D."/>
            <person name="de Vries R.P."/>
            <person name="Lundell T."/>
            <person name="Hibbett D.S."/>
            <person name="Henrissat B."/>
            <person name="Burton K.S."/>
            <person name="Kerrigan R.W."/>
            <person name="Challen M.P."/>
            <person name="Grigoriev I.V."/>
            <person name="Martin F."/>
        </authorList>
    </citation>
    <scope>NUCLEOTIDE SEQUENCE [LARGE SCALE GENOMIC DNA]</scope>
    <source>
        <strain evidence="5">JB137-S8 / ATCC MYA-4627 / FGSC 10392</strain>
    </source>
</reference>
<protein>
    <recommendedName>
        <fullName evidence="3">GH18 domain-containing protein</fullName>
    </recommendedName>
</protein>
<gene>
    <name evidence="4" type="ORF">AGABI1DRAFT_71008</name>
</gene>
<dbReference type="InterPro" id="IPR011583">
    <property type="entry name" value="Chitinase_II/V-like_cat"/>
</dbReference>
<dbReference type="OrthoDB" id="73875at2759"/>
<evidence type="ECO:0000313" key="5">
    <source>
        <dbReference type="Proteomes" id="UP000008493"/>
    </source>
</evidence>
<dbReference type="EMBL" id="JH971388">
    <property type="protein sequence ID" value="EKM80601.1"/>
    <property type="molecule type" value="Genomic_DNA"/>
</dbReference>
<evidence type="ECO:0000313" key="4">
    <source>
        <dbReference type="EMBL" id="EKM80601.1"/>
    </source>
</evidence>
<feature type="chain" id="PRO_5003886034" description="GH18 domain-containing protein" evidence="2">
    <location>
        <begin position="20"/>
        <end position="480"/>
    </location>
</feature>
<feature type="domain" description="GH18" evidence="3">
    <location>
        <begin position="36"/>
        <end position="421"/>
    </location>
</feature>
<dbReference type="HOGENOM" id="CLU_002833_6_3_1"/>
<dbReference type="GeneID" id="18830926"/>
<name>K5WYP3_AGABU</name>
<dbReference type="SUPFAM" id="SSF54556">
    <property type="entry name" value="Chitinase insertion domain"/>
    <property type="match status" value="1"/>
</dbReference>
<dbReference type="AlphaFoldDB" id="K5WYP3"/>
<keyword evidence="5" id="KW-1185">Reference proteome</keyword>
<dbReference type="SUPFAM" id="SSF51445">
    <property type="entry name" value="(Trans)glycosidases"/>
    <property type="match status" value="1"/>
</dbReference>
<accession>K5WYP3</accession>
<dbReference type="Pfam" id="PF00704">
    <property type="entry name" value="Glyco_hydro_18"/>
    <property type="match status" value="1"/>
</dbReference>
<feature type="region of interest" description="Disordered" evidence="1">
    <location>
        <begin position="224"/>
        <end position="248"/>
    </location>
</feature>
<dbReference type="Proteomes" id="UP000008493">
    <property type="component" value="Unassembled WGS sequence"/>
</dbReference>
<dbReference type="GO" id="GO:0006032">
    <property type="term" value="P:chitin catabolic process"/>
    <property type="evidence" value="ECO:0007669"/>
    <property type="project" value="TreeGrafter"/>
</dbReference>
<evidence type="ECO:0000256" key="1">
    <source>
        <dbReference type="SAM" id="MobiDB-lite"/>
    </source>
</evidence>
<dbReference type="GO" id="GO:0004568">
    <property type="term" value="F:chitinase activity"/>
    <property type="evidence" value="ECO:0007669"/>
    <property type="project" value="TreeGrafter"/>
</dbReference>